<keyword evidence="1" id="KW-0732">Signal</keyword>
<gene>
    <name evidence="2" type="ORF">MFU01_75840</name>
    <name evidence="3" type="ORF">SAMN05443572_103519</name>
</gene>
<dbReference type="Proteomes" id="UP000321514">
    <property type="component" value="Unassembled WGS sequence"/>
</dbReference>
<name>A0A511TEF5_MYXFU</name>
<evidence type="ECO:0000313" key="3">
    <source>
        <dbReference type="EMBL" id="SET85540.1"/>
    </source>
</evidence>
<dbReference type="Proteomes" id="UP000183760">
    <property type="component" value="Unassembled WGS sequence"/>
</dbReference>
<dbReference type="AlphaFoldDB" id="A0A511TEF5"/>
<feature type="chain" id="PRO_5023040955" evidence="1">
    <location>
        <begin position="24"/>
        <end position="461"/>
    </location>
</feature>
<keyword evidence="4" id="KW-1185">Reference proteome</keyword>
<dbReference type="EMBL" id="BJXR01000063">
    <property type="protein sequence ID" value="GEN12547.1"/>
    <property type="molecule type" value="Genomic_DNA"/>
</dbReference>
<feature type="signal peptide" evidence="1">
    <location>
        <begin position="1"/>
        <end position="23"/>
    </location>
</feature>
<dbReference type="EMBL" id="FOIB01000003">
    <property type="protein sequence ID" value="SET85540.1"/>
    <property type="molecule type" value="Genomic_DNA"/>
</dbReference>
<evidence type="ECO:0000313" key="5">
    <source>
        <dbReference type="Proteomes" id="UP000321514"/>
    </source>
</evidence>
<comment type="caution">
    <text evidence="2">The sequence shown here is derived from an EMBL/GenBank/DDBJ whole genome shotgun (WGS) entry which is preliminary data.</text>
</comment>
<sequence length="461" mass="47948">MRTRLPPFLAFLVLAVAASSAMAVPVSGGPGLEVLASPTRVVLGRDKVVSLEVRVPPETGALRVAASSGHFAEERLAHGAVRTFQWTPPPVRHPLVAVFLFWVEAADGPPEVTVLRLALLGQTTLDVATSPGASVTVLVGETHFGPVQADGKGKARVPLEVPPGIASARVLATRGELRTDASAPLDVPRVSPHVAALTPAPLPAQGGWLLVAGEGPLDVARLKLRVEGGRAEPIEVGDIARFRVTPDEDAASVTAVVQADGAGDDVRAHAEVFRVVVVTKPPASKAPHAPVVEAAWRPSVQVLAGGVFARGDNSGPFGALGVAFTAPWWERRLAGELEMGVRAASFRGTVGALGAVRSQVLAVPVLVSARVELLRGAALSLYGRAGGGVAPFRHRLQSDFPAEVKESKLSGMGFLAIQGAYRFGRWSALGELRGAWAPASTPWLDAQLGGVSALVGMRFEP</sequence>
<evidence type="ECO:0000313" key="4">
    <source>
        <dbReference type="Proteomes" id="UP000183760"/>
    </source>
</evidence>
<evidence type="ECO:0000313" key="2">
    <source>
        <dbReference type="EMBL" id="GEN12547.1"/>
    </source>
</evidence>
<protein>
    <submittedName>
        <fullName evidence="2">Uncharacterized protein</fullName>
    </submittedName>
</protein>
<reference evidence="3 4" key="1">
    <citation type="submission" date="2016-10" db="EMBL/GenBank/DDBJ databases">
        <authorList>
            <person name="Varghese N."/>
            <person name="Submissions S."/>
        </authorList>
    </citation>
    <scope>NUCLEOTIDE SEQUENCE [LARGE SCALE GENOMIC DNA]</scope>
    <source>
        <strain evidence="3 4">DSM 16525</strain>
    </source>
</reference>
<organism evidence="2 5">
    <name type="scientific">Myxococcus fulvus</name>
    <dbReference type="NCBI Taxonomy" id="33"/>
    <lineage>
        <taxon>Bacteria</taxon>
        <taxon>Pseudomonadati</taxon>
        <taxon>Myxococcota</taxon>
        <taxon>Myxococcia</taxon>
        <taxon>Myxococcales</taxon>
        <taxon>Cystobacterineae</taxon>
        <taxon>Myxococcaceae</taxon>
        <taxon>Myxococcus</taxon>
    </lineage>
</organism>
<accession>A0A511TEF5</accession>
<reference evidence="2 5" key="2">
    <citation type="submission" date="2019-07" db="EMBL/GenBank/DDBJ databases">
        <title>Whole genome shotgun sequence of Myxococcus fulvus NBRC 100333.</title>
        <authorList>
            <person name="Hosoyama A."/>
            <person name="Uohara A."/>
            <person name="Ohji S."/>
            <person name="Ichikawa N."/>
        </authorList>
    </citation>
    <scope>NUCLEOTIDE SEQUENCE [LARGE SCALE GENOMIC DNA]</scope>
    <source>
        <strain evidence="2 5">NBRC 100333</strain>
    </source>
</reference>
<proteinExistence type="predicted"/>
<evidence type="ECO:0000256" key="1">
    <source>
        <dbReference type="SAM" id="SignalP"/>
    </source>
</evidence>
<dbReference type="OrthoDB" id="5380354at2"/>